<sequence>MIVDRSIKIAASAEETFRRCLDIAFVGACLPGAQDIREDTPDSYRGVFAIRIGPVAVSLQGTVRVLETDVAGRVAVLRLEGSDRRIGGDVAGDMRIEVVEHSETECRLDVHTDVTISGKLGQFGRAVIVKKADQITEAFVQEFSRQLAAVRTPADLVAAPSAPAAPQSTLPTPPAAAAPAAAAPAGLALASTPAQSLAALVRRGRRIAVAAHRDDLARAAGTPDLGAVWLSAGPVGAPGGIAVPRVAAVHAGRGDELLAALGAAGVPGAHAPDAVAVVPRGAAVGDPEVMAALCRQATTVTGRPVLLVAAAPWSALLCARVASTGVAHGVGVVLDRGVAPEIGAALLVHAVHEIRDAGLELPVLAGLVAPRDVPVVLRAGADGVLVAPGRVPVSTSLRRRLPLLRPASMARN</sequence>
<dbReference type="InterPro" id="IPR010419">
    <property type="entry name" value="CO_DH_gsu"/>
</dbReference>
<dbReference type="Proteomes" id="UP000820669">
    <property type="component" value="Unassembled WGS sequence"/>
</dbReference>
<dbReference type="PANTHER" id="PTHR38588">
    <property type="entry name" value="BLL0334 PROTEIN"/>
    <property type="match status" value="1"/>
</dbReference>
<dbReference type="RefSeq" id="WP_169380217.1">
    <property type="nucleotide sequence ID" value="NZ_JAAXLA010000007.1"/>
</dbReference>
<dbReference type="Gene3D" id="3.30.530.20">
    <property type="match status" value="1"/>
</dbReference>
<dbReference type="PANTHER" id="PTHR38588:SF1">
    <property type="entry name" value="BLL0334 PROTEIN"/>
    <property type="match status" value="1"/>
</dbReference>
<dbReference type="EMBL" id="JAAXLA010000007">
    <property type="protein sequence ID" value="NMH96826.1"/>
    <property type="molecule type" value="Genomic_DNA"/>
</dbReference>
<accession>A0ABX1S8Y9</accession>
<dbReference type="SUPFAM" id="SSF55961">
    <property type="entry name" value="Bet v1-like"/>
    <property type="match status" value="1"/>
</dbReference>
<evidence type="ECO:0008006" key="3">
    <source>
        <dbReference type="Google" id="ProtNLM"/>
    </source>
</evidence>
<comment type="caution">
    <text evidence="1">The sequence shown here is derived from an EMBL/GenBank/DDBJ whole genome shotgun (WGS) entry which is preliminary data.</text>
</comment>
<organism evidence="1 2">
    <name type="scientific">Pseudonocardia acidicola</name>
    <dbReference type="NCBI Taxonomy" id="2724939"/>
    <lineage>
        <taxon>Bacteria</taxon>
        <taxon>Bacillati</taxon>
        <taxon>Actinomycetota</taxon>
        <taxon>Actinomycetes</taxon>
        <taxon>Pseudonocardiales</taxon>
        <taxon>Pseudonocardiaceae</taxon>
        <taxon>Pseudonocardia</taxon>
    </lineage>
</organism>
<evidence type="ECO:0000313" key="1">
    <source>
        <dbReference type="EMBL" id="NMH96826.1"/>
    </source>
</evidence>
<proteinExistence type="predicted"/>
<name>A0ABX1S8Y9_9PSEU</name>
<dbReference type="Pfam" id="PF06240">
    <property type="entry name" value="COXG"/>
    <property type="match status" value="1"/>
</dbReference>
<keyword evidence="2" id="KW-1185">Reference proteome</keyword>
<gene>
    <name evidence="1" type="ORF">HF526_05775</name>
</gene>
<dbReference type="InterPro" id="IPR023393">
    <property type="entry name" value="START-like_dom_sf"/>
</dbReference>
<reference evidence="1 2" key="1">
    <citation type="submission" date="2020-04" db="EMBL/GenBank/DDBJ databases">
        <authorList>
            <person name="Klaysubun C."/>
            <person name="Duangmal K."/>
            <person name="Lipun K."/>
        </authorList>
    </citation>
    <scope>NUCLEOTIDE SEQUENCE [LARGE SCALE GENOMIC DNA]</scope>
    <source>
        <strain evidence="1 2">K10HN5</strain>
    </source>
</reference>
<protein>
    <recommendedName>
        <fullName evidence="3">Carbon monoxide dehydrogenase subunit G</fullName>
    </recommendedName>
</protein>
<evidence type="ECO:0000313" key="2">
    <source>
        <dbReference type="Proteomes" id="UP000820669"/>
    </source>
</evidence>